<gene>
    <name evidence="2" type="ORF">VFH_V030920</name>
</gene>
<organism evidence="2 3">
    <name type="scientific">Vicia faba</name>
    <name type="common">Broad bean</name>
    <name type="synonym">Faba vulgaris</name>
    <dbReference type="NCBI Taxonomy" id="3906"/>
    <lineage>
        <taxon>Eukaryota</taxon>
        <taxon>Viridiplantae</taxon>
        <taxon>Streptophyta</taxon>
        <taxon>Embryophyta</taxon>
        <taxon>Tracheophyta</taxon>
        <taxon>Spermatophyta</taxon>
        <taxon>Magnoliopsida</taxon>
        <taxon>eudicotyledons</taxon>
        <taxon>Gunneridae</taxon>
        <taxon>Pentapetalae</taxon>
        <taxon>rosids</taxon>
        <taxon>fabids</taxon>
        <taxon>Fabales</taxon>
        <taxon>Fabaceae</taxon>
        <taxon>Papilionoideae</taxon>
        <taxon>50 kb inversion clade</taxon>
        <taxon>NPAAA clade</taxon>
        <taxon>Hologalegina</taxon>
        <taxon>IRL clade</taxon>
        <taxon>Fabeae</taxon>
        <taxon>Vicia</taxon>
    </lineage>
</organism>
<evidence type="ECO:0000256" key="1">
    <source>
        <dbReference type="SAM" id="MobiDB-lite"/>
    </source>
</evidence>
<proteinExistence type="predicted"/>
<sequence length="104" mass="12092">MRRKTHRKIVGTFSSHSYEEDKSNDNKTRMSYNLKGVLLLHNLQFRCAAKQIILNSQRPHPQITTALRHLPGHFPFNPPLLVNQRNPKSRIRFPCLISISSSLF</sequence>
<dbReference type="EMBL" id="OX451740">
    <property type="protein sequence ID" value="CAI8612365.1"/>
    <property type="molecule type" value="Genomic_DNA"/>
</dbReference>
<reference evidence="2 3" key="1">
    <citation type="submission" date="2023-01" db="EMBL/GenBank/DDBJ databases">
        <authorList>
            <person name="Kreplak J."/>
        </authorList>
    </citation>
    <scope>NUCLEOTIDE SEQUENCE [LARGE SCALE GENOMIC DNA]</scope>
</reference>
<name>A0AAV1APH9_VICFA</name>
<keyword evidence="3" id="KW-1185">Reference proteome</keyword>
<dbReference type="Proteomes" id="UP001157006">
    <property type="component" value="Chromosome 5"/>
</dbReference>
<dbReference type="AlphaFoldDB" id="A0AAV1APH9"/>
<protein>
    <submittedName>
        <fullName evidence="2">Uncharacterized protein</fullName>
    </submittedName>
</protein>
<accession>A0AAV1APH9</accession>
<evidence type="ECO:0000313" key="2">
    <source>
        <dbReference type="EMBL" id="CAI8612365.1"/>
    </source>
</evidence>
<feature type="region of interest" description="Disordered" evidence="1">
    <location>
        <begin position="1"/>
        <end position="26"/>
    </location>
</feature>
<feature type="compositionally biased region" description="Basic and acidic residues" evidence="1">
    <location>
        <begin position="17"/>
        <end position="26"/>
    </location>
</feature>
<evidence type="ECO:0000313" key="3">
    <source>
        <dbReference type="Proteomes" id="UP001157006"/>
    </source>
</evidence>